<feature type="compositionally biased region" description="Basic and acidic residues" evidence="1">
    <location>
        <begin position="180"/>
        <end position="193"/>
    </location>
</feature>
<keyword evidence="3" id="KW-1185">Reference proteome</keyword>
<sequence>MQQADRKLTGECTEVELPPESFWLSKDAEFDWFDRNAFLERKESTRGNFVANSNSSVNPSHSNPSSQRYSVTLKSKAPIIGLRKTQKTSYVDLKCRLQSVNVRLFPKQVNSVGKVSTNVPVMEPVSPKVSCIGRVRSKRCYTKRSTQATEPVKSQKTGLISRIMSVFRSKNQRGGSTVKSKTEKAKKPGERSGSRRMCVSVKPVNSEPGTPVEPAGLGGMNRFASGRRSEYWGGSENDDVSGCDSLDLEICESVGFEGWGK</sequence>
<organism evidence="2 3">
    <name type="scientific">Tagetes erecta</name>
    <name type="common">African marigold</name>
    <dbReference type="NCBI Taxonomy" id="13708"/>
    <lineage>
        <taxon>Eukaryota</taxon>
        <taxon>Viridiplantae</taxon>
        <taxon>Streptophyta</taxon>
        <taxon>Embryophyta</taxon>
        <taxon>Tracheophyta</taxon>
        <taxon>Spermatophyta</taxon>
        <taxon>Magnoliopsida</taxon>
        <taxon>eudicotyledons</taxon>
        <taxon>Gunneridae</taxon>
        <taxon>Pentapetalae</taxon>
        <taxon>asterids</taxon>
        <taxon>campanulids</taxon>
        <taxon>Asterales</taxon>
        <taxon>Asteraceae</taxon>
        <taxon>Asteroideae</taxon>
        <taxon>Heliantheae alliance</taxon>
        <taxon>Tageteae</taxon>
        <taxon>Tagetes</taxon>
    </lineage>
</organism>
<evidence type="ECO:0000256" key="1">
    <source>
        <dbReference type="SAM" id="MobiDB-lite"/>
    </source>
</evidence>
<comment type="caution">
    <text evidence="2">The sequence shown here is derived from an EMBL/GenBank/DDBJ whole genome shotgun (WGS) entry which is preliminary data.</text>
</comment>
<evidence type="ECO:0000313" key="3">
    <source>
        <dbReference type="Proteomes" id="UP001229421"/>
    </source>
</evidence>
<feature type="compositionally biased region" description="Polar residues" evidence="1">
    <location>
        <begin position="170"/>
        <end position="179"/>
    </location>
</feature>
<reference evidence="2" key="1">
    <citation type="journal article" date="2023" name="bioRxiv">
        <title>Improved chromosome-level genome assembly for marigold (Tagetes erecta).</title>
        <authorList>
            <person name="Jiang F."/>
            <person name="Yuan L."/>
            <person name="Wang S."/>
            <person name="Wang H."/>
            <person name="Xu D."/>
            <person name="Wang A."/>
            <person name="Fan W."/>
        </authorList>
    </citation>
    <scope>NUCLEOTIDE SEQUENCE</scope>
    <source>
        <strain evidence="2">WSJ</strain>
        <tissue evidence="2">Leaf</tissue>
    </source>
</reference>
<dbReference type="PANTHER" id="PTHR34120:SF25">
    <property type="entry name" value="CALCIUM_CALMODULIN-DEPENDENT PROTEIN KINASE"/>
    <property type="match status" value="1"/>
</dbReference>
<dbReference type="AlphaFoldDB" id="A0AAD8L7A8"/>
<evidence type="ECO:0000313" key="2">
    <source>
        <dbReference type="EMBL" id="KAK1437054.1"/>
    </source>
</evidence>
<feature type="region of interest" description="Disordered" evidence="1">
    <location>
        <begin position="170"/>
        <end position="221"/>
    </location>
</feature>
<feature type="region of interest" description="Disordered" evidence="1">
    <location>
        <begin position="49"/>
        <end position="69"/>
    </location>
</feature>
<accession>A0AAD8L7A8</accession>
<name>A0AAD8L7A8_TARER</name>
<dbReference type="PANTHER" id="PTHR34120">
    <property type="entry name" value="EXPRESSED PROTEIN"/>
    <property type="match status" value="1"/>
</dbReference>
<gene>
    <name evidence="2" type="ORF">QVD17_02839</name>
</gene>
<dbReference type="EMBL" id="JAUHHV010000001">
    <property type="protein sequence ID" value="KAK1437054.1"/>
    <property type="molecule type" value="Genomic_DNA"/>
</dbReference>
<dbReference type="Proteomes" id="UP001229421">
    <property type="component" value="Unassembled WGS sequence"/>
</dbReference>
<feature type="compositionally biased region" description="Low complexity" evidence="1">
    <location>
        <begin position="52"/>
        <end position="66"/>
    </location>
</feature>
<proteinExistence type="predicted"/>
<protein>
    <submittedName>
        <fullName evidence="2">Uncharacterized protein</fullName>
    </submittedName>
</protein>